<dbReference type="Proteomes" id="UP000214973">
    <property type="component" value="Chromosome 1"/>
</dbReference>
<feature type="transmembrane region" description="Helical" evidence="1">
    <location>
        <begin position="42"/>
        <end position="61"/>
    </location>
</feature>
<feature type="transmembrane region" description="Helical" evidence="1">
    <location>
        <begin position="268"/>
        <end position="289"/>
    </location>
</feature>
<dbReference type="PROSITE" id="PS51257">
    <property type="entry name" value="PROKAR_LIPOPROTEIN"/>
    <property type="match status" value="1"/>
</dbReference>
<gene>
    <name evidence="2" type="ORF">SAMEA44547418_01702</name>
</gene>
<feature type="transmembrane region" description="Helical" evidence="1">
    <location>
        <begin position="68"/>
        <end position="87"/>
    </location>
</feature>
<reference evidence="2 3" key="1">
    <citation type="submission" date="2017-06" db="EMBL/GenBank/DDBJ databases">
        <authorList>
            <consortium name="Pathogen Informatics"/>
        </authorList>
    </citation>
    <scope>NUCLEOTIDE SEQUENCE [LARGE SCALE GENOMIC DNA]</scope>
    <source>
        <strain evidence="2 3">NCTC12018</strain>
    </source>
</reference>
<keyword evidence="1" id="KW-0472">Membrane</keyword>
<feature type="transmembrane region" description="Helical" evidence="1">
    <location>
        <begin position="200"/>
        <end position="232"/>
    </location>
</feature>
<evidence type="ECO:0000313" key="2">
    <source>
        <dbReference type="EMBL" id="SNV74295.1"/>
    </source>
</evidence>
<organism evidence="2 3">
    <name type="scientific">Veillonella rodentium</name>
    <dbReference type="NCBI Taxonomy" id="248315"/>
    <lineage>
        <taxon>Bacteria</taxon>
        <taxon>Bacillati</taxon>
        <taxon>Bacillota</taxon>
        <taxon>Negativicutes</taxon>
        <taxon>Veillonellales</taxon>
        <taxon>Veillonellaceae</taxon>
        <taxon>Veillonella</taxon>
    </lineage>
</organism>
<evidence type="ECO:0000313" key="3">
    <source>
        <dbReference type="Proteomes" id="UP000214973"/>
    </source>
</evidence>
<proteinExistence type="predicted"/>
<keyword evidence="1" id="KW-1133">Transmembrane helix</keyword>
<evidence type="ECO:0008006" key="4">
    <source>
        <dbReference type="Google" id="ProtNLM"/>
    </source>
</evidence>
<dbReference type="RefSeq" id="WP_095066502.1">
    <property type="nucleotide sequence ID" value="NZ_LT906470.1"/>
</dbReference>
<name>A0A239ZT89_9FIRM</name>
<protein>
    <recommendedName>
        <fullName evidence="4">DUF4153 domain-containing protein</fullName>
    </recommendedName>
</protein>
<feature type="transmembrane region" description="Helical" evidence="1">
    <location>
        <begin position="238"/>
        <end position="256"/>
    </location>
</feature>
<feature type="transmembrane region" description="Helical" evidence="1">
    <location>
        <begin position="295"/>
        <end position="314"/>
    </location>
</feature>
<feature type="transmembrane region" description="Helical" evidence="1">
    <location>
        <begin position="136"/>
        <end position="158"/>
    </location>
</feature>
<dbReference type="AlphaFoldDB" id="A0A239ZT89"/>
<dbReference type="EMBL" id="LT906470">
    <property type="protein sequence ID" value="SNV74295.1"/>
    <property type="molecule type" value="Genomic_DNA"/>
</dbReference>
<dbReference type="KEGG" id="vrm:44547418_01702"/>
<evidence type="ECO:0000256" key="1">
    <source>
        <dbReference type="SAM" id="Phobius"/>
    </source>
</evidence>
<sequence>MKFALTHLWSSLKNLAKDSPLLLILIILFSCTPFYINTDWFAQIDTIFYVMYSVIIILQSYITRERRYSLLFTIVSIIIAAGLHTIYKTYQDIPGIKMAIENMTALWLYSMITLYFTSADGHYIGEIINRLKRIGITIVSSLLYNIIIAMSLWFLYIILGDVFPFKEATFKVLVSINLFICTTMICSYRESPEGPPEPGSFFTVVFGVIIPKASIITGILANIYLVLILLGLRDDTRFLYTYYPYVSLFYLFYLASFRSTERSKTQQLLCFFFITLTLLCLCLIGKRVINEPVLWLNTIYVAAFNLIFLAYNLYSLVKRLTPSVHTSIMALALGAVLLMPVIGYTSYMKFTTYDYDGESWQPHLDIARTFSPDYSAYKVQKDDEMKAKQEESENTIKLQTINFKAIEQPEIVSIGDYNNFISHIELKLYEPTTRTAETATVDFSTIKFNLVNDGKDLEVFLPNGIMETHHIYDTLLTIDKNSTKPVVIEGTDYRLYIYSYFFNEYGTRSITFSVLYK</sequence>
<feature type="transmembrane region" description="Helical" evidence="1">
    <location>
        <begin position="326"/>
        <end position="347"/>
    </location>
</feature>
<keyword evidence="3" id="KW-1185">Reference proteome</keyword>
<feature type="transmembrane region" description="Helical" evidence="1">
    <location>
        <begin position="20"/>
        <end position="36"/>
    </location>
</feature>
<feature type="transmembrane region" description="Helical" evidence="1">
    <location>
        <begin position="107"/>
        <end position="124"/>
    </location>
</feature>
<accession>A0A239ZT89</accession>
<keyword evidence="1" id="KW-0812">Transmembrane</keyword>